<dbReference type="InterPro" id="IPR029024">
    <property type="entry name" value="TerB-like"/>
</dbReference>
<evidence type="ECO:0000313" key="1">
    <source>
        <dbReference type="EMBL" id="BBP42948.1"/>
    </source>
</evidence>
<sequence length="132" mass="15258">MFANRLTQEQRQAVLDMAANLASADNEVSEEELQYLTDFSTAFGLEFQLDNPDISIDDLVVVFDTRQSKIIALQELIKLSYKDGHFGREEQDKVFAIAQKFGLNNPELIMRIEKWVRSGFDWIYEGEEMLSE</sequence>
<proteinExistence type="predicted"/>
<dbReference type="SUPFAM" id="SSF158682">
    <property type="entry name" value="TerB-like"/>
    <property type="match status" value="1"/>
</dbReference>
<protein>
    <submittedName>
        <fullName evidence="1">Uncharacterized protein</fullName>
    </submittedName>
</protein>
<dbReference type="RefSeq" id="WP_173290798.1">
    <property type="nucleotide sequence ID" value="NZ_AP021888.1"/>
</dbReference>
<accession>A0A6F8PLJ8</accession>
<dbReference type="KEGG" id="tzo:THMIRHAT_06940"/>
<keyword evidence="2" id="KW-1185">Reference proteome</keyword>
<reference evidence="2" key="1">
    <citation type="submission" date="2019-11" db="EMBL/GenBank/DDBJ databases">
        <title>Isolation and characterization of two novel species in the genus Thiomicrorhabdus.</title>
        <authorList>
            <person name="Mochizuki J."/>
            <person name="Kojima H."/>
            <person name="Fukui M."/>
        </authorList>
    </citation>
    <scope>NUCLEOTIDE SEQUENCE [LARGE SCALE GENOMIC DNA]</scope>
    <source>
        <strain evidence="2">AkT22</strain>
    </source>
</reference>
<evidence type="ECO:0000313" key="2">
    <source>
        <dbReference type="Proteomes" id="UP000501466"/>
    </source>
</evidence>
<name>A0A6F8PLJ8_9GAMM</name>
<dbReference type="Gene3D" id="1.10.3680.10">
    <property type="entry name" value="TerB-like"/>
    <property type="match status" value="1"/>
</dbReference>
<dbReference type="AlphaFoldDB" id="A0A6F8PLJ8"/>
<organism evidence="1 2">
    <name type="scientific">Thiosulfativibrio zosterae</name>
    <dbReference type="NCBI Taxonomy" id="2675053"/>
    <lineage>
        <taxon>Bacteria</taxon>
        <taxon>Pseudomonadati</taxon>
        <taxon>Pseudomonadota</taxon>
        <taxon>Gammaproteobacteria</taxon>
        <taxon>Thiotrichales</taxon>
        <taxon>Piscirickettsiaceae</taxon>
        <taxon>Thiosulfativibrio</taxon>
    </lineage>
</organism>
<dbReference type="Proteomes" id="UP000501466">
    <property type="component" value="Chromosome"/>
</dbReference>
<gene>
    <name evidence="1" type="ORF">THMIRHAT_06940</name>
</gene>
<dbReference type="EMBL" id="AP021888">
    <property type="protein sequence ID" value="BBP42948.1"/>
    <property type="molecule type" value="Genomic_DNA"/>
</dbReference>